<organism evidence="2 3">
    <name type="scientific">Algoriphagus lacus</name>
    <dbReference type="NCBI Taxonomy" id="2056311"/>
    <lineage>
        <taxon>Bacteria</taxon>
        <taxon>Pseudomonadati</taxon>
        <taxon>Bacteroidota</taxon>
        <taxon>Cytophagia</taxon>
        <taxon>Cytophagales</taxon>
        <taxon>Cyclobacteriaceae</taxon>
        <taxon>Algoriphagus</taxon>
    </lineage>
</organism>
<keyword evidence="3" id="KW-1185">Reference proteome</keyword>
<dbReference type="OrthoDB" id="9810922at2"/>
<dbReference type="EMBL" id="QXML01000001">
    <property type="protein sequence ID" value="RIW18609.1"/>
    <property type="molecule type" value="Genomic_DNA"/>
</dbReference>
<evidence type="ECO:0000259" key="1">
    <source>
        <dbReference type="PROSITE" id="PS50075"/>
    </source>
</evidence>
<dbReference type="InterPro" id="IPR009081">
    <property type="entry name" value="PP-bd_ACP"/>
</dbReference>
<evidence type="ECO:0000313" key="2">
    <source>
        <dbReference type="EMBL" id="RIW18609.1"/>
    </source>
</evidence>
<dbReference type="Pfam" id="PF00550">
    <property type="entry name" value="PP-binding"/>
    <property type="match status" value="1"/>
</dbReference>
<dbReference type="SUPFAM" id="SSF47336">
    <property type="entry name" value="ACP-like"/>
    <property type="match status" value="1"/>
</dbReference>
<dbReference type="InterPro" id="IPR036736">
    <property type="entry name" value="ACP-like_sf"/>
</dbReference>
<sequence>MNEEEIKKTVFQLLKNIAPETDPSLLMPEENIREALNIDSFDALQFIVSLCEKLKVDIPEEDYGKTSNLKSLIGYLIQKTKG</sequence>
<reference evidence="2 3" key="1">
    <citation type="submission" date="2018-09" db="EMBL/GenBank/DDBJ databases">
        <authorList>
            <person name="Wang X."/>
            <person name="Du Z."/>
        </authorList>
    </citation>
    <scope>NUCLEOTIDE SEQUENCE [LARGE SCALE GENOMIC DNA]</scope>
    <source>
        <strain evidence="2 3">N3</strain>
    </source>
</reference>
<dbReference type="PROSITE" id="PS50075">
    <property type="entry name" value="CARRIER"/>
    <property type="match status" value="1"/>
</dbReference>
<dbReference type="RefSeq" id="WP_119476086.1">
    <property type="nucleotide sequence ID" value="NZ_QXML01000001.1"/>
</dbReference>
<accession>A0A418PX13</accession>
<evidence type="ECO:0000313" key="3">
    <source>
        <dbReference type="Proteomes" id="UP000283522"/>
    </source>
</evidence>
<comment type="caution">
    <text evidence="2">The sequence shown here is derived from an EMBL/GenBank/DDBJ whole genome shotgun (WGS) entry which is preliminary data.</text>
</comment>
<feature type="domain" description="Carrier" evidence="1">
    <location>
        <begin position="4"/>
        <end position="80"/>
    </location>
</feature>
<dbReference type="Proteomes" id="UP000283522">
    <property type="component" value="Unassembled WGS sequence"/>
</dbReference>
<proteinExistence type="predicted"/>
<dbReference type="AlphaFoldDB" id="A0A418PX13"/>
<dbReference type="Gene3D" id="1.10.1200.10">
    <property type="entry name" value="ACP-like"/>
    <property type="match status" value="1"/>
</dbReference>
<name>A0A418PX13_9BACT</name>
<protein>
    <submittedName>
        <fullName evidence="2">Acyl carrier protein</fullName>
    </submittedName>
</protein>
<gene>
    <name evidence="2" type="ORF">D0X99_02685</name>
</gene>